<feature type="domain" description="SD-repeat containing protein B" evidence="5">
    <location>
        <begin position="1474"/>
        <end position="1581"/>
    </location>
</feature>
<evidence type="ECO:0000259" key="5">
    <source>
        <dbReference type="Pfam" id="PF17210"/>
    </source>
</evidence>
<keyword evidence="7" id="KW-0121">Carboxypeptidase</keyword>
<keyword evidence="2" id="KW-0964">Secreted</keyword>
<dbReference type="Pfam" id="PF17802">
    <property type="entry name" value="SpaA"/>
    <property type="match status" value="2"/>
</dbReference>
<feature type="signal peptide" evidence="4">
    <location>
        <begin position="1"/>
        <end position="24"/>
    </location>
</feature>
<gene>
    <name evidence="7" type="ORF">IAB73_07950</name>
</gene>
<feature type="domain" description="SD-repeat containing protein B" evidence="5">
    <location>
        <begin position="2046"/>
        <end position="2144"/>
    </location>
</feature>
<dbReference type="GO" id="GO:0004180">
    <property type="term" value="F:carboxypeptidase activity"/>
    <property type="evidence" value="ECO:0007669"/>
    <property type="project" value="UniProtKB-KW"/>
</dbReference>
<evidence type="ECO:0000259" key="6">
    <source>
        <dbReference type="Pfam" id="PF17802"/>
    </source>
</evidence>
<dbReference type="Pfam" id="PF17210">
    <property type="entry name" value="SdrD_B"/>
    <property type="match status" value="12"/>
</dbReference>
<reference evidence="7" key="1">
    <citation type="submission" date="2020-10" db="EMBL/GenBank/DDBJ databases">
        <authorList>
            <person name="Gilroy R."/>
        </authorList>
    </citation>
    <scope>NUCLEOTIDE SEQUENCE</scope>
    <source>
        <strain evidence="7">ChiSxjej2B14-6234</strain>
    </source>
</reference>
<feature type="domain" description="SD-repeat containing protein B" evidence="5">
    <location>
        <begin position="1824"/>
        <end position="1895"/>
    </location>
</feature>
<feature type="domain" description="SD-repeat containing protein B" evidence="5">
    <location>
        <begin position="2381"/>
        <end position="2494"/>
    </location>
</feature>
<sequence length="2617" mass="271662">MKIRRLMAGLLAGTLLLSPLPAASGEEVTLGSYQYVGARSQEAAATAELLVRGLSLTQDADEPVEVPALAGAEFGVYVADADGQMRPWANPLYPQEPMRVRSGEEAVRFALPSGQQFYLHQESAPAGYLPMQEEYLPIEAGMSIEVVNAMAGEVCVSVTDTAGAPLAGAGVRLSGPDGRTVEAETDASGTLTFGGLAEGAYTVEEIRTPAGAVAIAQTAQTVQVGQAARARVSFVHPQKGRLILTCALREAGEDGQVHETPLSGLMLELTGPEGTVQLETDADGMAVVSLAEGSYSARVLNAPEGCSMSAEAFEAVVANEQETPVSLTAYASGGRVAIELEAPQGTGAAVTLRAGEQTYGPFDVEDGLNVTDVVPAGVYALEVSEVEAGFLPAYEATVDGAQVALAGVEVTVRDAEVTGVGLQLLPVYTHTFTLVGTQVQPDGQETRTQLAGVRLYVLDGAGNPVLDSATGEALTVQTDERARLTVTLPQGDYLLMPEEGQNLLAQYAAMGVAFSLPAQEDSLALPAARTRVVISAQSETGARLTGAVYALTDAAGNRVELTVDENGRAVSELLDAGEYTVSCVRAPGGYAGCADLTVSVRPGAAVQAQMTHRELGGLSVQVLLVHLSEAGEEVAQPVAGASLTLYALAAGGDPLNPDDFAPYPAEAPVTYTADAEGAISLRLPAGTYRLVLRADGQIENANDGALTFSVEDGVRGEAKMRIGQGSGGLEARLEGEWTDQQTAQTAYALLADADGDGVADADAQEIELAPAGSGLYRALNVEPGAYVLRQTLAPAGYGRADDLPVTVLPGRLAEASVTMLENATLRVSKTGITFNSDLQMFSVPLGAAYGVYTLDASGAYLPYPDAQDQAVIYANATAAQLEAGAQAALSLPARLEGTTYYLREIEDGAASGFVTDETYHAVTLYSGQELSASITGTSDRGFFQVTLSDAATGEPLAGGEFALYALHGVGAQLQPEQEPVLTFACTDGAYTNDAALPVGRYLLVQLAAPEGYMLDARVQETRTVLEITSYLATGDSVANVQVRCARTMQPTLGGEMTASLQYADGRANFELSGFMQGENAVPVDGAGLLVYGTDALDIERVQLSAATCADGRPIGARLVYRLREGGWRLDDVRTCDLSAEAEISLADVEGVVTAVRVLYVDLQTGEEAAPAGLCAQGARIEAALVSEIDAQIQMNAQRLGTYTYADARGENEQTGTLDGQACSDMITGVATQESIRRAQLAAAVHAAVAGVVFDDADGDGWMRPQGQAGIEGAYVALLDADGQVAAQTVTAADGAYRFEGLDAGTYRVQVSLPEGLRVTQRRDGLGGGAYIDELGLSEPFELTAEQAFAGVNVGALQGAAIRGEAFADANADGVRGADEAALAGVRVTLLDEAGAQLATVSTDESGAFYMDELFPGEYSLRFDAPDGYAAVGAQGLTVPRNGAYAQTVPATLTAGEVSLAYAAGFVRTGEVTGSVFLDADADGMRGAGEAAFAGVTVRLIRDVNGQAVQTAETTTDAQGEYAFVRVRAGEYRVLFELPEGYVFSRYAPEGGSDVYGAVTASGATRPFALEAGDRVEGMDAGATQPAALTVVCWQDTQYDGVMTASEIGLEGVRVTLTRLEDGVSGQELTLDTDAEGRAVFGAVSPGTYVLSYALPDAWRTTKNVEREGAIVSAVPMSADATGETEPFVLSMGQADAALYIGAMISGSIRGSAFADADDNGLWDAGEAALSGVQVDLLSASGEMIATTATDADGAYAFEGLAPGAYSVRFTARGRCFSGTSATASRGCAPRTDEEVSQTKELTVAMGGSLGDIDAGVVQTATVSGRIFEDSDGDGAMGASERMLPGVTAELIFVDSNRVLQQTVTASDGAFVFASVRPGSYSVRVTLPDGYVFTAGAPLESARDGEGTTAPVQVDAGAAVDALECGALIMGSVSGVVWDDADYNGLCEEDADGVRGAVIELLNADGNVVQTQTTLRTGAFAFEQLMPGSYSVRVTLPDGYVLTRTGDSAVAAAGERVGQAESFVLAMGEQRENVRMGGLEPASLEGKAWQDLNDDGRRGGSEPGMSGVQVSLWQGETLVAQTTTDETGAWRFDGVMPGEYALRAALPEGYAFARQREDGKNTSDVATVETLEGASASFALESGRTHSAQIGVVGVGEVTGTVWLDSAYDGYMAAGESGVAGALAELLDEDGQALMQAYTDEHGRYAFTRVRTGVYSVRFVLPDGEIFTLTPEDGDSRVPQADQSEGQTAQMELQMGASIADVNAGVIIAGSIEGELFIDRDGDGLRAQGEEALGGALVELLQGGTVVASVSTDSAGGFAFTTLRPGAYRARISLPDGYLFGLNVALNLADPDDAQGETGELQLDMGCSIDGLSYPTLPEVRVGGCAWEDLNVDGLRGADEPVLAGTAVELLCRTDGEWRAVQACTVAEDGAYLFDRLRPGTYAVRFTLPSGYLFTDNAPDAADLGSDVAVVPGQTGTTAEMALSMGDAREHVDVGGIRPARLGDTVWLDENGNGLQDYGEAFVSDVQLELYAVGADGALTLTQSALSDAYGRYRMDALRPGRYVLRAILPEGRAFAAAAQGMPEIDSDITSTGEDFGQTDVFTLGSGQTLLNVDVGLQ</sequence>
<evidence type="ECO:0000313" key="8">
    <source>
        <dbReference type="Proteomes" id="UP000886887"/>
    </source>
</evidence>
<dbReference type="PANTHER" id="PTHR23303">
    <property type="entry name" value="CARBOXYPEPTIDASE REGULATORY REGION-CONTAINING"/>
    <property type="match status" value="1"/>
</dbReference>
<dbReference type="PANTHER" id="PTHR23303:SF15">
    <property type="entry name" value="COLOSSIN-A"/>
    <property type="match status" value="1"/>
</dbReference>
<reference evidence="7" key="2">
    <citation type="journal article" date="2021" name="PeerJ">
        <title>Extensive microbial diversity within the chicken gut microbiome revealed by metagenomics and culture.</title>
        <authorList>
            <person name="Gilroy R."/>
            <person name="Ravi A."/>
            <person name="Getino M."/>
            <person name="Pursley I."/>
            <person name="Horton D.L."/>
            <person name="Alikhan N.F."/>
            <person name="Baker D."/>
            <person name="Gharbi K."/>
            <person name="Hall N."/>
            <person name="Watson M."/>
            <person name="Adriaenssens E.M."/>
            <person name="Foster-Nyarko E."/>
            <person name="Jarju S."/>
            <person name="Secka A."/>
            <person name="Antonio M."/>
            <person name="Oren A."/>
            <person name="Chaudhuri R.R."/>
            <person name="La Ragione R."/>
            <person name="Hildebrand F."/>
            <person name="Pallen M.J."/>
        </authorList>
    </citation>
    <scope>NUCLEOTIDE SEQUENCE</scope>
    <source>
        <strain evidence="7">ChiSxjej2B14-6234</strain>
    </source>
</reference>
<dbReference type="InterPro" id="IPR051417">
    <property type="entry name" value="SDr/BOS_complex"/>
</dbReference>
<evidence type="ECO:0000313" key="7">
    <source>
        <dbReference type="EMBL" id="HIQ72121.1"/>
    </source>
</evidence>
<dbReference type="SUPFAM" id="SSF117074">
    <property type="entry name" value="Hypothetical protein PA1324"/>
    <property type="match status" value="12"/>
</dbReference>
<dbReference type="InterPro" id="IPR041033">
    <property type="entry name" value="SpaA_PFL_dom_1"/>
</dbReference>
<evidence type="ECO:0000256" key="1">
    <source>
        <dbReference type="ARBA" id="ARBA00004613"/>
    </source>
</evidence>
<protein>
    <submittedName>
        <fullName evidence="7">Carboxypeptidase regulatory-like domain-containing protein</fullName>
    </submittedName>
</protein>
<evidence type="ECO:0000256" key="2">
    <source>
        <dbReference type="ARBA" id="ARBA00022525"/>
    </source>
</evidence>
<dbReference type="EMBL" id="DVFJ01000028">
    <property type="protein sequence ID" value="HIQ72121.1"/>
    <property type="molecule type" value="Genomic_DNA"/>
</dbReference>
<evidence type="ECO:0000256" key="3">
    <source>
        <dbReference type="ARBA" id="ARBA00022729"/>
    </source>
</evidence>
<keyword evidence="7" id="KW-0378">Hydrolase</keyword>
<dbReference type="GO" id="GO:0005576">
    <property type="term" value="C:extracellular region"/>
    <property type="evidence" value="ECO:0007669"/>
    <property type="project" value="UniProtKB-SubCell"/>
</dbReference>
<keyword evidence="3 4" id="KW-0732">Signal</keyword>
<feature type="domain" description="SD-repeat containing protein B" evidence="5">
    <location>
        <begin position="1591"/>
        <end position="1701"/>
    </location>
</feature>
<name>A0A9D0ZBF5_9FIRM</name>
<feature type="domain" description="SD-repeat containing protein B" evidence="5">
    <location>
        <begin position="2159"/>
        <end position="2264"/>
    </location>
</feature>
<feature type="domain" description="SD-repeat containing protein B" evidence="5">
    <location>
        <begin position="2275"/>
        <end position="2342"/>
    </location>
</feature>
<comment type="caution">
    <text evidence="7">The sequence shown here is derived from an EMBL/GenBank/DDBJ whole genome shotgun (WGS) entry which is preliminary data.</text>
</comment>
<dbReference type="InterPro" id="IPR033764">
    <property type="entry name" value="Sdr_B"/>
</dbReference>
<comment type="subcellular location">
    <subcellularLocation>
        <location evidence="1">Secreted</location>
    </subcellularLocation>
</comment>
<organism evidence="7 8">
    <name type="scientific">Candidatus Onthenecus intestinigallinarum</name>
    <dbReference type="NCBI Taxonomy" id="2840875"/>
    <lineage>
        <taxon>Bacteria</taxon>
        <taxon>Bacillati</taxon>
        <taxon>Bacillota</taxon>
        <taxon>Clostridia</taxon>
        <taxon>Eubacteriales</taxon>
        <taxon>Candidatus Onthenecus</taxon>
    </lineage>
</organism>
<feature type="domain" description="SD-repeat containing protein B" evidence="5">
    <location>
        <begin position="1712"/>
        <end position="1815"/>
    </location>
</feature>
<proteinExistence type="predicted"/>
<feature type="domain" description="SD-repeat containing protein B" evidence="5">
    <location>
        <begin position="1933"/>
        <end position="2036"/>
    </location>
</feature>
<dbReference type="InterPro" id="IPR013783">
    <property type="entry name" value="Ig-like_fold"/>
</dbReference>
<keyword evidence="7" id="KW-0645">Protease</keyword>
<accession>A0A9D0ZBF5</accession>
<feature type="domain" description="SD-repeat containing protein B" evidence="5">
    <location>
        <begin position="1250"/>
        <end position="1324"/>
    </location>
</feature>
<feature type="domain" description="SD-repeat containing protein B" evidence="5">
    <location>
        <begin position="1365"/>
        <end position="1432"/>
    </location>
</feature>
<feature type="chain" id="PRO_5038601319" evidence="4">
    <location>
        <begin position="25"/>
        <end position="2617"/>
    </location>
</feature>
<dbReference type="Gene3D" id="2.60.40.10">
    <property type="entry name" value="Immunoglobulins"/>
    <property type="match status" value="15"/>
</dbReference>
<dbReference type="SUPFAM" id="SSF49478">
    <property type="entry name" value="Cna protein B-type domain"/>
    <property type="match status" value="1"/>
</dbReference>
<feature type="domain" description="SpaA-like prealbumin fold" evidence="6">
    <location>
        <begin position="538"/>
        <end position="610"/>
    </location>
</feature>
<evidence type="ECO:0000256" key="4">
    <source>
        <dbReference type="SAM" id="SignalP"/>
    </source>
</evidence>
<dbReference type="Proteomes" id="UP000886887">
    <property type="component" value="Unassembled WGS sequence"/>
</dbReference>
<feature type="domain" description="SD-repeat containing protein B" evidence="5">
    <location>
        <begin position="2500"/>
        <end position="2616"/>
    </location>
</feature>
<feature type="domain" description="SpaA-like prealbumin fold" evidence="6">
    <location>
        <begin position="158"/>
        <end position="229"/>
    </location>
</feature>